<keyword evidence="2 5" id="KW-0328">Glycosyltransferase</keyword>
<dbReference type="PANTHER" id="PTHR22916:SF51">
    <property type="entry name" value="GLYCOSYLTRANSFERASE EPSH-RELATED"/>
    <property type="match status" value="1"/>
</dbReference>
<proteinExistence type="inferred from homology"/>
<dbReference type="RefSeq" id="WP_073711284.1">
    <property type="nucleotide sequence ID" value="NZ_MRWQ01000006.1"/>
</dbReference>
<dbReference type="AlphaFoldDB" id="A0A1Q5P2T1"/>
<sequence length="348" mass="41247">MLQPAKVSVVVPIYKVEKYIHRCVDSILNQTYTNIEIILVDDGSPDNCGRIADQYKERDSRVTVIHQTNGGLSDARNQGMTYVTGEFTMFVDSDDWLEKNMIENMVNSSFKYKADVVQTAFYYAYDDKSFLDNRYYSQRNDPVTLDNKRLMYELVVNDKVKNFAWGKLYKTKLIKDIPFEKGVLFEDVFWAYKVMHQVNSFLIVHQPMYNYYQRSDSIVANYTPRNLDMIRGLKERHVFIEELYKELTDESYKVILKMSLIHYNLLLMNRRKDKGGLHRKEIQSYIQSNYSRLKKAVKNDQQLKRQLHLFTMHPYFNVVFLGWRKGLRTLKILSHPVGLEQVNERKLC</sequence>
<dbReference type="Proteomes" id="UP000186524">
    <property type="component" value="Unassembled WGS sequence"/>
</dbReference>
<evidence type="ECO:0000256" key="3">
    <source>
        <dbReference type="ARBA" id="ARBA00022679"/>
    </source>
</evidence>
<protein>
    <submittedName>
        <fullName evidence="5">Beta-1,4-galactosyltransferase</fullName>
    </submittedName>
</protein>
<gene>
    <name evidence="5" type="ORF">BLL40_07415</name>
</gene>
<accession>A0A1Q5P2T1</accession>
<evidence type="ECO:0000259" key="4">
    <source>
        <dbReference type="Pfam" id="PF00535"/>
    </source>
</evidence>
<evidence type="ECO:0000313" key="6">
    <source>
        <dbReference type="Proteomes" id="UP000186524"/>
    </source>
</evidence>
<dbReference type="STRING" id="1714354.BLL40_07415"/>
<keyword evidence="6" id="KW-1185">Reference proteome</keyword>
<dbReference type="Pfam" id="PF00535">
    <property type="entry name" value="Glycos_transf_2"/>
    <property type="match status" value="1"/>
</dbReference>
<dbReference type="CDD" id="cd00761">
    <property type="entry name" value="Glyco_tranf_GTA_type"/>
    <property type="match status" value="1"/>
</dbReference>
<dbReference type="SUPFAM" id="SSF53448">
    <property type="entry name" value="Nucleotide-diphospho-sugar transferases"/>
    <property type="match status" value="1"/>
</dbReference>
<dbReference type="GO" id="GO:0016757">
    <property type="term" value="F:glycosyltransferase activity"/>
    <property type="evidence" value="ECO:0007669"/>
    <property type="project" value="UniProtKB-KW"/>
</dbReference>
<keyword evidence="3 5" id="KW-0808">Transferase</keyword>
<dbReference type="Gene3D" id="3.90.550.10">
    <property type="entry name" value="Spore Coat Polysaccharide Biosynthesis Protein SpsA, Chain A"/>
    <property type="match status" value="1"/>
</dbReference>
<reference evidence="5 6" key="1">
    <citation type="submission" date="2016-12" db="EMBL/GenBank/DDBJ databases">
        <title>Domibacillus sp. SAOS 44 whole genome sequencing.</title>
        <authorList>
            <person name="Verma A."/>
            <person name="Krishnamurthi S."/>
        </authorList>
    </citation>
    <scope>NUCLEOTIDE SEQUENCE [LARGE SCALE GENOMIC DNA]</scope>
    <source>
        <strain evidence="5 6">SAOS 44</strain>
    </source>
</reference>
<evidence type="ECO:0000256" key="1">
    <source>
        <dbReference type="ARBA" id="ARBA00006739"/>
    </source>
</evidence>
<evidence type="ECO:0000313" key="5">
    <source>
        <dbReference type="EMBL" id="OKL36559.1"/>
    </source>
</evidence>
<comment type="similarity">
    <text evidence="1">Belongs to the glycosyltransferase 2 family.</text>
</comment>
<dbReference type="PANTHER" id="PTHR22916">
    <property type="entry name" value="GLYCOSYLTRANSFERASE"/>
    <property type="match status" value="1"/>
</dbReference>
<name>A0A1Q5P2T1_9BACI</name>
<evidence type="ECO:0000256" key="2">
    <source>
        <dbReference type="ARBA" id="ARBA00022676"/>
    </source>
</evidence>
<comment type="caution">
    <text evidence="5">The sequence shown here is derived from an EMBL/GenBank/DDBJ whole genome shotgun (WGS) entry which is preliminary data.</text>
</comment>
<dbReference type="EMBL" id="MRWQ01000006">
    <property type="protein sequence ID" value="OKL36559.1"/>
    <property type="molecule type" value="Genomic_DNA"/>
</dbReference>
<dbReference type="InterPro" id="IPR001173">
    <property type="entry name" value="Glyco_trans_2-like"/>
</dbReference>
<dbReference type="OrthoDB" id="396512at2"/>
<dbReference type="InterPro" id="IPR029044">
    <property type="entry name" value="Nucleotide-diphossugar_trans"/>
</dbReference>
<feature type="domain" description="Glycosyltransferase 2-like" evidence="4">
    <location>
        <begin position="8"/>
        <end position="134"/>
    </location>
</feature>
<organism evidence="5 6">
    <name type="scientific">Domibacillus mangrovi</name>
    <dbReference type="NCBI Taxonomy" id="1714354"/>
    <lineage>
        <taxon>Bacteria</taxon>
        <taxon>Bacillati</taxon>
        <taxon>Bacillota</taxon>
        <taxon>Bacilli</taxon>
        <taxon>Bacillales</taxon>
        <taxon>Bacillaceae</taxon>
        <taxon>Domibacillus</taxon>
    </lineage>
</organism>